<dbReference type="EC" id="3.1.3.12" evidence="5"/>
<dbReference type="SFLD" id="SFLDG01129">
    <property type="entry name" value="C1.5:_HAD__Beta-PGM__Phosphata"/>
    <property type="match status" value="1"/>
</dbReference>
<evidence type="ECO:0000256" key="4">
    <source>
        <dbReference type="ARBA" id="ARBA00022801"/>
    </source>
</evidence>
<dbReference type="InterPro" id="IPR044651">
    <property type="entry name" value="OTSB-like"/>
</dbReference>
<dbReference type="Proteomes" id="UP000886069">
    <property type="component" value="Unassembled WGS sequence"/>
</dbReference>
<dbReference type="InterPro" id="IPR023198">
    <property type="entry name" value="PGP-like_dom2"/>
</dbReference>
<dbReference type="Gene3D" id="1.10.150.240">
    <property type="entry name" value="Putative phosphatase, domain 2"/>
    <property type="match status" value="1"/>
</dbReference>
<evidence type="ECO:0000256" key="1">
    <source>
        <dbReference type="ARBA" id="ARBA00005199"/>
    </source>
</evidence>
<keyword evidence="5" id="KW-0479">Metal-binding</keyword>
<keyword evidence="4 5" id="KW-0378">Hydrolase</keyword>
<organism evidence="6">
    <name type="scientific">Eiseniibacteriota bacterium</name>
    <dbReference type="NCBI Taxonomy" id="2212470"/>
    <lineage>
        <taxon>Bacteria</taxon>
        <taxon>Candidatus Eiseniibacteriota</taxon>
    </lineage>
</organism>
<comment type="caution">
    <text evidence="6">The sequence shown here is derived from an EMBL/GenBank/DDBJ whole genome shotgun (WGS) entry which is preliminary data.</text>
</comment>
<name>A0A7V2F434_UNCEI</name>
<accession>A0A7V2F434</accession>
<dbReference type="InterPro" id="IPR023214">
    <property type="entry name" value="HAD_sf"/>
</dbReference>
<gene>
    <name evidence="6" type="primary">otsB</name>
    <name evidence="6" type="ORF">ENO08_06705</name>
</gene>
<evidence type="ECO:0000256" key="2">
    <source>
        <dbReference type="ARBA" id="ARBA00006171"/>
    </source>
</evidence>
<dbReference type="NCBIfam" id="TIGR01484">
    <property type="entry name" value="HAD-SF-IIB"/>
    <property type="match status" value="1"/>
</dbReference>
<dbReference type="InterPro" id="IPR010976">
    <property type="entry name" value="B-phosphoglucomutase_hydrolase"/>
</dbReference>
<comment type="function">
    <text evidence="5">Removes the phosphate from trehalose 6-phosphate to produce free trehalose.</text>
</comment>
<reference evidence="6" key="1">
    <citation type="journal article" date="2020" name="mSystems">
        <title>Genome- and Community-Level Interaction Insights into Carbon Utilization and Element Cycling Functions of Hydrothermarchaeota in Hydrothermal Sediment.</title>
        <authorList>
            <person name="Zhou Z."/>
            <person name="Liu Y."/>
            <person name="Xu W."/>
            <person name="Pan J."/>
            <person name="Luo Z.H."/>
            <person name="Li M."/>
        </authorList>
    </citation>
    <scope>NUCLEOTIDE SEQUENCE [LARGE SCALE GENOMIC DNA]</scope>
    <source>
        <strain evidence="6">SpSt-1233</strain>
    </source>
</reference>
<dbReference type="GO" id="GO:0004805">
    <property type="term" value="F:trehalose-phosphatase activity"/>
    <property type="evidence" value="ECO:0007669"/>
    <property type="project" value="UniProtKB-EC"/>
</dbReference>
<evidence type="ECO:0000313" key="6">
    <source>
        <dbReference type="EMBL" id="HER44133.1"/>
    </source>
</evidence>
<comment type="catalytic activity">
    <reaction evidence="5">
        <text>alpha,alpha-trehalose 6-phosphate + H2O = alpha,alpha-trehalose + phosphate</text>
        <dbReference type="Rhea" id="RHEA:23420"/>
        <dbReference type="ChEBI" id="CHEBI:15377"/>
        <dbReference type="ChEBI" id="CHEBI:16551"/>
        <dbReference type="ChEBI" id="CHEBI:43474"/>
        <dbReference type="ChEBI" id="CHEBI:58429"/>
        <dbReference type="EC" id="3.1.3.12"/>
    </reaction>
</comment>
<dbReference type="InterPro" id="IPR006379">
    <property type="entry name" value="HAD-SF_hydro_IIB"/>
</dbReference>
<dbReference type="GO" id="GO:0046872">
    <property type="term" value="F:metal ion binding"/>
    <property type="evidence" value="ECO:0007669"/>
    <property type="project" value="UniProtKB-KW"/>
</dbReference>
<dbReference type="Pfam" id="PF02358">
    <property type="entry name" value="Trehalose_PPase"/>
    <property type="match status" value="1"/>
</dbReference>
<comment type="similarity">
    <text evidence="3 5">Belongs to the trehalose phosphatase family.</text>
</comment>
<dbReference type="SUPFAM" id="SSF56784">
    <property type="entry name" value="HAD-like"/>
    <property type="match status" value="2"/>
</dbReference>
<comment type="similarity">
    <text evidence="2">Belongs to the HAD-like hydrolase superfamily. CbbY/CbbZ/Gph/YieH family.</text>
</comment>
<dbReference type="SFLD" id="SFLDS00003">
    <property type="entry name" value="Haloacid_Dehalogenase"/>
    <property type="match status" value="1"/>
</dbReference>
<dbReference type="InterPro" id="IPR003337">
    <property type="entry name" value="Trehalose_PPase"/>
</dbReference>
<dbReference type="NCBIfam" id="TIGR00685">
    <property type="entry name" value="T6PP"/>
    <property type="match status" value="1"/>
</dbReference>
<dbReference type="GO" id="GO:0005992">
    <property type="term" value="P:trehalose biosynthetic process"/>
    <property type="evidence" value="ECO:0007669"/>
    <property type="project" value="UniProtKB-UniPathway"/>
</dbReference>
<keyword evidence="5" id="KW-0460">Magnesium</keyword>
<sequence length="407" mass="45134">MDTERANRNAALNLENIDAVILDMDGVVTSTAKVHASAWKEMFDEYLQERAERSGTEPELFDIVRDYQRYVDGKPRYEGAASFLESRGISMPFGDPADPPENETVCGLGNRKNRYFLKRLKERGASSFPSTVAFVEEMRRNKIRTAVISASRNARIVLESAEITDLFDVIVDGLEADRLGLEGKPEPDIFLEAARRLGVEPERAAVIEDALAGVRAARRGGFSPVIGISRDGQRDELLEWGAGVVIGDLSELRIETGPGAGASEGLPSALEKKESIFALLREKKPAIFLDYDGTLTPIVDRPEDAVMPERTRTIVERLARRWIVAIVSGRDLQDVKKMVGLENIIYAGSHGFDISGPDESFRETSQGERFLPSLEKARKDLEKAAAGIEGARVERKRFSIALHYRLV</sequence>
<evidence type="ECO:0000256" key="5">
    <source>
        <dbReference type="RuleBase" id="RU361117"/>
    </source>
</evidence>
<protein>
    <recommendedName>
        <fullName evidence="5">Trehalose 6-phosphate phosphatase</fullName>
        <ecNumber evidence="5">3.1.3.12</ecNumber>
    </recommendedName>
</protein>
<comment type="cofactor">
    <cofactor evidence="5">
        <name>Mg(2+)</name>
        <dbReference type="ChEBI" id="CHEBI:18420"/>
    </cofactor>
</comment>
<dbReference type="NCBIfam" id="TIGR01509">
    <property type="entry name" value="HAD-SF-IA-v3"/>
    <property type="match status" value="1"/>
</dbReference>
<dbReference type="Pfam" id="PF00702">
    <property type="entry name" value="Hydrolase"/>
    <property type="match status" value="1"/>
</dbReference>
<dbReference type="UniPathway" id="UPA00299"/>
<dbReference type="PANTHER" id="PTHR43768">
    <property type="entry name" value="TREHALOSE 6-PHOSPHATE PHOSPHATASE"/>
    <property type="match status" value="1"/>
</dbReference>
<proteinExistence type="inferred from homology"/>
<dbReference type="PANTHER" id="PTHR43768:SF3">
    <property type="entry name" value="TREHALOSE 6-PHOSPHATE PHOSPHATASE"/>
    <property type="match status" value="1"/>
</dbReference>
<dbReference type="InterPro" id="IPR006439">
    <property type="entry name" value="HAD-SF_hydro_IA"/>
</dbReference>
<dbReference type="EMBL" id="DSEC01000477">
    <property type="protein sequence ID" value="HER44133.1"/>
    <property type="molecule type" value="Genomic_DNA"/>
</dbReference>
<evidence type="ECO:0000256" key="3">
    <source>
        <dbReference type="ARBA" id="ARBA00008770"/>
    </source>
</evidence>
<dbReference type="NCBIfam" id="TIGR02009">
    <property type="entry name" value="PGMB-YQAB-SF"/>
    <property type="match status" value="1"/>
</dbReference>
<dbReference type="Gene3D" id="3.40.50.1000">
    <property type="entry name" value="HAD superfamily/HAD-like"/>
    <property type="match status" value="2"/>
</dbReference>
<comment type="pathway">
    <text evidence="1 5">Glycan biosynthesis; trehalose biosynthesis.</text>
</comment>
<dbReference type="AlphaFoldDB" id="A0A7V2F434"/>
<feature type="non-terminal residue" evidence="6">
    <location>
        <position position="407"/>
    </location>
</feature>
<dbReference type="InterPro" id="IPR036412">
    <property type="entry name" value="HAD-like_sf"/>
</dbReference>